<dbReference type="FunCoup" id="A0A1V9XZQ0">
    <property type="interactions" value="1064"/>
</dbReference>
<evidence type="ECO:0000256" key="10">
    <source>
        <dbReference type="SAM" id="MobiDB-lite"/>
    </source>
</evidence>
<comment type="similarity">
    <text evidence="2 8">Belongs to the NOB1 family.</text>
</comment>
<dbReference type="OrthoDB" id="446759at2759"/>
<dbReference type="CDD" id="cd09876">
    <property type="entry name" value="PIN_Nob1-like"/>
    <property type="match status" value="1"/>
</dbReference>
<feature type="domain" description="Nin one binding (NOB1) Zn-ribbon-like" evidence="11">
    <location>
        <begin position="285"/>
        <end position="357"/>
    </location>
</feature>
<evidence type="ECO:0000256" key="4">
    <source>
        <dbReference type="ARBA" id="ARBA00022723"/>
    </source>
</evidence>
<dbReference type="GO" id="GO:0030688">
    <property type="term" value="C:preribosome, small subunit precursor"/>
    <property type="evidence" value="ECO:0007669"/>
    <property type="project" value="TreeGrafter"/>
</dbReference>
<keyword evidence="7 8" id="KW-0539">Nucleus</keyword>
<accession>A0A1V9XZQ0</accession>
<keyword evidence="14" id="KW-1185">Reference proteome</keyword>
<reference evidence="13 14" key="1">
    <citation type="journal article" date="2017" name="Gigascience">
        <title>Draft genome of the honey bee ectoparasitic mite, Tropilaelaps mercedesae, is shaped by the parasitic life history.</title>
        <authorList>
            <person name="Dong X."/>
            <person name="Armstrong S.D."/>
            <person name="Xia D."/>
            <person name="Makepeace B.L."/>
            <person name="Darby A.C."/>
            <person name="Kadowaki T."/>
        </authorList>
    </citation>
    <scope>NUCLEOTIDE SEQUENCE [LARGE SCALE GENOMIC DNA]</scope>
    <source>
        <strain evidence="13">Wuxi-XJTLU</strain>
    </source>
</reference>
<comment type="caution">
    <text evidence="13">The sequence shown here is derived from an EMBL/GenBank/DDBJ whole genome shotgun (WGS) entry which is preliminary data.</text>
</comment>
<organism evidence="13 14">
    <name type="scientific">Tropilaelaps mercedesae</name>
    <dbReference type="NCBI Taxonomy" id="418985"/>
    <lineage>
        <taxon>Eukaryota</taxon>
        <taxon>Metazoa</taxon>
        <taxon>Ecdysozoa</taxon>
        <taxon>Arthropoda</taxon>
        <taxon>Chelicerata</taxon>
        <taxon>Arachnida</taxon>
        <taxon>Acari</taxon>
        <taxon>Parasitiformes</taxon>
        <taxon>Mesostigmata</taxon>
        <taxon>Gamasina</taxon>
        <taxon>Dermanyssoidea</taxon>
        <taxon>Laelapidae</taxon>
        <taxon>Tropilaelaps</taxon>
    </lineage>
</organism>
<feature type="binding site" evidence="9">
    <location>
        <position position="295"/>
    </location>
    <ligand>
        <name>Zn(2+)</name>
        <dbReference type="ChEBI" id="CHEBI:29105"/>
    </ligand>
</feature>
<sequence length="443" mass="49904">MATERRTRVEHLVVDANAFIRNVNLFELGENIYTLPNVVSEIRDYATRQRLQLLPYELKFRVPSTESIKAVTDFSKKTGDYPTLSSVDLSIIGLTHFLEKEIMGNVNHLNTEPKCNRPLINPKRGEVTFVGGMKIPVLDEALGPASDEAWNMDDLPAVVDDDRDEGHETEEEMDSSDVLKKIENVHITERAEGEDRPLTSADPNAEPINYVDENENGEDSNENDNSGWITTDNIQQVKCSMGLGGLSASKNVEMPRVACITADFAMQNVLIQMGLHCLSMNGVCIRHARTYILRCFACFKRTSDMTRLFCPSCGNKGTLKKVAIELDENGELKMFINYKKPINKRGLRYTLPVFKGGKHSNNPILNEYQPRPQNKLPKKALIKVSALDPDYAAQNSPFSKNDVQSRAAMLDVRHIGGLRPGLDRDPYMNRVRTGNKKRKNRLH</sequence>
<dbReference type="SUPFAM" id="SSF144206">
    <property type="entry name" value="NOB1 zinc finger-like"/>
    <property type="match status" value="1"/>
</dbReference>
<proteinExistence type="inferred from homology"/>
<feature type="compositionally biased region" description="Basic residues" evidence="10">
    <location>
        <begin position="433"/>
        <end position="443"/>
    </location>
</feature>
<dbReference type="Pfam" id="PF08772">
    <property type="entry name" value="Zn_ribbon_NOB1"/>
    <property type="match status" value="1"/>
</dbReference>
<keyword evidence="3" id="KW-0540">Nuclease</keyword>
<name>A0A1V9XZQ0_9ACAR</name>
<dbReference type="InterPro" id="IPR036283">
    <property type="entry name" value="NOB1_Zf-like_sf"/>
</dbReference>
<dbReference type="Proteomes" id="UP000192247">
    <property type="component" value="Unassembled WGS sequence"/>
</dbReference>
<evidence type="ECO:0000313" key="14">
    <source>
        <dbReference type="Proteomes" id="UP000192247"/>
    </source>
</evidence>
<evidence type="ECO:0000256" key="1">
    <source>
        <dbReference type="ARBA" id="ARBA00004123"/>
    </source>
</evidence>
<dbReference type="EMBL" id="MNPL01001638">
    <property type="protein sequence ID" value="OQR78951.1"/>
    <property type="molecule type" value="Genomic_DNA"/>
</dbReference>
<feature type="region of interest" description="Disordered" evidence="10">
    <location>
        <begin position="191"/>
        <end position="226"/>
    </location>
</feature>
<dbReference type="AlphaFoldDB" id="A0A1V9XZQ0"/>
<evidence type="ECO:0000256" key="5">
    <source>
        <dbReference type="ARBA" id="ARBA00022801"/>
    </source>
</evidence>
<evidence type="ECO:0000313" key="13">
    <source>
        <dbReference type="EMBL" id="OQR78951.1"/>
    </source>
</evidence>
<dbReference type="FunFam" id="3.40.50.1010:FF:000020">
    <property type="entry name" value="20S-pre-rRNA D-site endonuclease NOB1"/>
    <property type="match status" value="1"/>
</dbReference>
<feature type="binding site" evidence="9">
    <location>
        <position position="310"/>
    </location>
    <ligand>
        <name>Zn(2+)</name>
        <dbReference type="ChEBI" id="CHEBI:29105"/>
    </ligand>
</feature>
<dbReference type="InterPro" id="IPR033411">
    <property type="entry name" value="Ribonuclease_PIN"/>
</dbReference>
<dbReference type="GO" id="GO:0031981">
    <property type="term" value="C:nuclear lumen"/>
    <property type="evidence" value="ECO:0007669"/>
    <property type="project" value="UniProtKB-ARBA"/>
</dbReference>
<dbReference type="InterPro" id="IPR014881">
    <property type="entry name" value="NOB1_Zn-bd"/>
</dbReference>
<evidence type="ECO:0000256" key="2">
    <source>
        <dbReference type="ARBA" id="ARBA00005858"/>
    </source>
</evidence>
<feature type="domain" description="Ribonuclease PIN" evidence="12">
    <location>
        <begin position="12"/>
        <end position="96"/>
    </location>
</feature>
<dbReference type="GO" id="GO:0004521">
    <property type="term" value="F:RNA endonuclease activity"/>
    <property type="evidence" value="ECO:0007669"/>
    <property type="project" value="UniProtKB-UniRule"/>
</dbReference>
<evidence type="ECO:0000256" key="9">
    <source>
        <dbReference type="PIRSR" id="PIRSR037125-1"/>
    </source>
</evidence>
<dbReference type="InterPro" id="IPR017117">
    <property type="entry name" value="Nob1_euk"/>
</dbReference>
<keyword evidence="5" id="KW-0378">Hydrolase</keyword>
<feature type="binding site" evidence="9">
    <location>
        <position position="313"/>
    </location>
    <ligand>
        <name>Zn(2+)</name>
        <dbReference type="ChEBI" id="CHEBI:29105"/>
    </ligand>
</feature>
<dbReference type="GO" id="GO:0016787">
    <property type="term" value="F:hydrolase activity"/>
    <property type="evidence" value="ECO:0007669"/>
    <property type="project" value="UniProtKB-KW"/>
</dbReference>
<feature type="region of interest" description="Disordered" evidence="10">
    <location>
        <begin position="419"/>
        <end position="443"/>
    </location>
</feature>
<comment type="function">
    <text evidence="8">May play a role in mRNA degradation.</text>
</comment>
<dbReference type="GO" id="GO:0046872">
    <property type="term" value="F:metal ion binding"/>
    <property type="evidence" value="ECO:0007669"/>
    <property type="project" value="UniProtKB-UniRule"/>
</dbReference>
<keyword evidence="6 8" id="KW-0862">Zinc</keyword>
<dbReference type="InParanoid" id="A0A1V9XZQ0"/>
<dbReference type="PIRSF" id="PIRSF037125">
    <property type="entry name" value="D-site_20S_pre-rRNA_nuclease"/>
    <property type="match status" value="1"/>
</dbReference>
<protein>
    <recommendedName>
        <fullName evidence="8">RNA-binding protein NOB1</fullName>
    </recommendedName>
</protein>
<feature type="binding site" evidence="9">
    <location>
        <position position="298"/>
    </location>
    <ligand>
        <name>Zn(2+)</name>
        <dbReference type="ChEBI" id="CHEBI:29105"/>
    </ligand>
</feature>
<dbReference type="Gene3D" id="3.40.50.1010">
    <property type="entry name" value="5'-nuclease"/>
    <property type="match status" value="1"/>
</dbReference>
<evidence type="ECO:0000256" key="3">
    <source>
        <dbReference type="ARBA" id="ARBA00022722"/>
    </source>
</evidence>
<dbReference type="STRING" id="418985.A0A1V9XZQ0"/>
<feature type="compositionally biased region" description="Acidic residues" evidence="10">
    <location>
        <begin position="212"/>
        <end position="222"/>
    </location>
</feature>
<evidence type="ECO:0000256" key="8">
    <source>
        <dbReference type="PIRNR" id="PIRNR037125"/>
    </source>
</evidence>
<dbReference type="PANTHER" id="PTHR12814:SF2">
    <property type="entry name" value="RNA-BINDING PROTEIN NOB1"/>
    <property type="match status" value="1"/>
</dbReference>
<keyword evidence="4 8" id="KW-0479">Metal-binding</keyword>
<evidence type="ECO:0000256" key="6">
    <source>
        <dbReference type="ARBA" id="ARBA00022833"/>
    </source>
</evidence>
<dbReference type="GO" id="GO:0030490">
    <property type="term" value="P:maturation of SSU-rRNA"/>
    <property type="evidence" value="ECO:0007669"/>
    <property type="project" value="TreeGrafter"/>
</dbReference>
<evidence type="ECO:0000256" key="7">
    <source>
        <dbReference type="ARBA" id="ARBA00023242"/>
    </source>
</evidence>
<evidence type="ECO:0000259" key="11">
    <source>
        <dbReference type="Pfam" id="PF08772"/>
    </source>
</evidence>
<gene>
    <name evidence="13" type="ORF">BIW11_06067</name>
</gene>
<evidence type="ECO:0000259" key="12">
    <source>
        <dbReference type="Pfam" id="PF17146"/>
    </source>
</evidence>
<dbReference type="Pfam" id="PF17146">
    <property type="entry name" value="PIN_6"/>
    <property type="match status" value="1"/>
</dbReference>
<dbReference type="InterPro" id="IPR039907">
    <property type="entry name" value="NOB1"/>
</dbReference>
<dbReference type="Gene3D" id="6.20.210.10">
    <property type="entry name" value="Nin one binding (NOB1), Zn-ribbon-like"/>
    <property type="match status" value="1"/>
</dbReference>
<dbReference type="GO" id="GO:0005737">
    <property type="term" value="C:cytoplasm"/>
    <property type="evidence" value="ECO:0007669"/>
    <property type="project" value="UniProtKB-ARBA"/>
</dbReference>
<comment type="subcellular location">
    <subcellularLocation>
        <location evidence="1 8">Nucleus</location>
    </subcellularLocation>
</comment>
<dbReference type="PANTHER" id="PTHR12814">
    <property type="entry name" value="RNA-BINDING PROTEIN NOB1"/>
    <property type="match status" value="1"/>
</dbReference>